<reference evidence="2 3" key="1">
    <citation type="journal article" date="2016" name="Nat. Commun.">
        <title>Thousands of microbial genomes shed light on interconnected biogeochemical processes in an aquifer system.</title>
        <authorList>
            <person name="Anantharaman K."/>
            <person name="Brown C.T."/>
            <person name="Hug L.A."/>
            <person name="Sharon I."/>
            <person name="Castelle C.J."/>
            <person name="Probst A.J."/>
            <person name="Thomas B.C."/>
            <person name="Singh A."/>
            <person name="Wilkins M.J."/>
            <person name="Karaoz U."/>
            <person name="Brodie E.L."/>
            <person name="Williams K.H."/>
            <person name="Hubbard S.S."/>
            <person name="Banfield J.F."/>
        </authorList>
    </citation>
    <scope>NUCLEOTIDE SEQUENCE [LARGE SCALE GENOMIC DNA]</scope>
</reference>
<dbReference type="Pfam" id="PF00781">
    <property type="entry name" value="DAGK_cat"/>
    <property type="match status" value="1"/>
</dbReference>
<dbReference type="SUPFAM" id="SSF111331">
    <property type="entry name" value="NAD kinase/diacylglycerol kinase-like"/>
    <property type="match status" value="1"/>
</dbReference>
<name>A0A1G2BPJ1_9BACT</name>
<organism evidence="2 3">
    <name type="scientific">Candidatus Komeilibacteria bacterium RIFCSPLOWO2_02_FULL_48_11</name>
    <dbReference type="NCBI Taxonomy" id="1798553"/>
    <lineage>
        <taxon>Bacteria</taxon>
        <taxon>Candidatus Komeiliibacteriota</taxon>
    </lineage>
</organism>
<dbReference type="InterPro" id="IPR017438">
    <property type="entry name" value="ATP-NAD_kinase_N"/>
</dbReference>
<comment type="caution">
    <text evidence="2">The sequence shown here is derived from an EMBL/GenBank/DDBJ whole genome shotgun (WGS) entry which is preliminary data.</text>
</comment>
<sequence>MFAYFLDDWTAHKRYAREVDSLDLLLTQHGIIGRRLRLGRLHDLDASARDCAASGIRTFVAVGNDGTASKLLNSLLKIDWRPGEKGRSLALAVLPIGEEQKIASCLGSATIPEAVQTLVGRRTESIDVGKLNNRHYFMTLATFPPKVSLGFLSYTVNLLDDEHQVHICNINAFNLKSDRRYQKSFNPQDGTFEAVVTRRPLAVGWKKLFSKERQAGGYQIESVFPHQKITVLSREKTITVVADAEKQLTAPVEVEIEPRKLLVVVGAGNNL</sequence>
<protein>
    <recommendedName>
        <fullName evidence="1">DAGKc domain-containing protein</fullName>
    </recommendedName>
</protein>
<dbReference type="InterPro" id="IPR001206">
    <property type="entry name" value="Diacylglycerol_kinase_cat_dom"/>
</dbReference>
<proteinExistence type="predicted"/>
<dbReference type="GO" id="GO:0016301">
    <property type="term" value="F:kinase activity"/>
    <property type="evidence" value="ECO:0007669"/>
    <property type="project" value="InterPro"/>
</dbReference>
<gene>
    <name evidence="2" type="ORF">A3H70_04300</name>
</gene>
<dbReference type="EMBL" id="MHKO01000053">
    <property type="protein sequence ID" value="OGY91085.1"/>
    <property type="molecule type" value="Genomic_DNA"/>
</dbReference>
<feature type="domain" description="DAGKc" evidence="1">
    <location>
        <begin position="48"/>
        <end position="135"/>
    </location>
</feature>
<dbReference type="AlphaFoldDB" id="A0A1G2BPJ1"/>
<dbReference type="PROSITE" id="PS50146">
    <property type="entry name" value="DAGK"/>
    <property type="match status" value="1"/>
</dbReference>
<evidence type="ECO:0000313" key="3">
    <source>
        <dbReference type="Proteomes" id="UP000178109"/>
    </source>
</evidence>
<dbReference type="Proteomes" id="UP000178109">
    <property type="component" value="Unassembled WGS sequence"/>
</dbReference>
<dbReference type="InterPro" id="IPR016064">
    <property type="entry name" value="NAD/diacylglycerol_kinase_sf"/>
</dbReference>
<evidence type="ECO:0000313" key="2">
    <source>
        <dbReference type="EMBL" id="OGY91085.1"/>
    </source>
</evidence>
<dbReference type="Gene3D" id="3.40.50.10330">
    <property type="entry name" value="Probable inorganic polyphosphate/atp-NAD kinase, domain 1"/>
    <property type="match status" value="1"/>
</dbReference>
<evidence type="ECO:0000259" key="1">
    <source>
        <dbReference type="PROSITE" id="PS50146"/>
    </source>
</evidence>
<accession>A0A1G2BPJ1</accession>
<dbReference type="STRING" id="1798553.A3H70_04300"/>